<dbReference type="AlphaFoldDB" id="A0A427XLS2"/>
<dbReference type="PROSITE" id="PS51257">
    <property type="entry name" value="PROKAR_LIPOPROTEIN"/>
    <property type="match status" value="1"/>
</dbReference>
<organism evidence="1 2">
    <name type="scientific">Apiotrichum porosum</name>
    <dbReference type="NCBI Taxonomy" id="105984"/>
    <lineage>
        <taxon>Eukaryota</taxon>
        <taxon>Fungi</taxon>
        <taxon>Dikarya</taxon>
        <taxon>Basidiomycota</taxon>
        <taxon>Agaricomycotina</taxon>
        <taxon>Tremellomycetes</taxon>
        <taxon>Trichosporonales</taxon>
        <taxon>Trichosporonaceae</taxon>
        <taxon>Apiotrichum</taxon>
    </lineage>
</organism>
<keyword evidence="2" id="KW-1185">Reference proteome</keyword>
<dbReference type="GeneID" id="39593889"/>
<protein>
    <submittedName>
        <fullName evidence="1">Uncharacterized protein</fullName>
    </submittedName>
</protein>
<reference evidence="1 2" key="1">
    <citation type="submission" date="2018-11" db="EMBL/GenBank/DDBJ databases">
        <title>Genome sequence of Apiotrichum porosum DSM 27194.</title>
        <authorList>
            <person name="Aliyu H."/>
            <person name="Gorte O."/>
            <person name="Ochsenreither K."/>
        </authorList>
    </citation>
    <scope>NUCLEOTIDE SEQUENCE [LARGE SCALE GENOMIC DNA]</scope>
    <source>
        <strain evidence="1 2">DSM 27194</strain>
    </source>
</reference>
<evidence type="ECO:0000313" key="1">
    <source>
        <dbReference type="EMBL" id="RSH79694.1"/>
    </source>
</evidence>
<name>A0A427XLS2_9TREE</name>
<dbReference type="RefSeq" id="XP_028474803.1">
    <property type="nucleotide sequence ID" value="XM_028624635.1"/>
</dbReference>
<gene>
    <name evidence="1" type="ORF">EHS24_009346</name>
</gene>
<sequence length="566" mass="61871">MSVRVPSRRSIRPLVVSLPSVPASSFLSLGCGNGATPDAVSITVSELAKEHPHAFDVLVLKFRQQQRGLLSMQDACEAISMVQHELEELCGAIQRAICKWCGSVTEDDWRLARTADTALSPALANLRGDEHLYFAPTSDTELTCMRAARGPPFKRCRAYKLYRALRLARAHVELPKDLSTSWRDLEDMSITFEATTRLMHVHDDEPPTPPPSPMTPDPRSEEWWTVMEGGVDIFEGPYGRDIQYSLDRATWLELTPAERLVAVHAGGAFLRDEGIPIGLSEKANSAAARQDLDHRMHGHIGVVARNGIAQALFHLLALHEMCGSVYGSAIIATRFLRFYVLAPNRIAVELPPTDGYSTTDRPPFERMGLPYQALFTSSSAYERIPLSFTTSREIEYPTDPAVVHGSVEGRDTADAHVAADLPAELDSETLQTFVNYGMAAVVRIANLNYNRPLTRLPTTLQDGGVEGLETPRQGAALPADLLSAVEGLSLVAAVDDDTGSETSSEDVPDQVAIETGPVDVYALEQVLSHLASYVPVTCAEMDMLIAQQLEADLVAYKPVSDFPTPI</sequence>
<evidence type="ECO:0000313" key="2">
    <source>
        <dbReference type="Proteomes" id="UP000279236"/>
    </source>
</evidence>
<dbReference type="Proteomes" id="UP000279236">
    <property type="component" value="Unassembled WGS sequence"/>
</dbReference>
<proteinExistence type="predicted"/>
<accession>A0A427XLS2</accession>
<comment type="caution">
    <text evidence="1">The sequence shown here is derived from an EMBL/GenBank/DDBJ whole genome shotgun (WGS) entry which is preliminary data.</text>
</comment>
<dbReference type="EMBL" id="RSCE01000009">
    <property type="protein sequence ID" value="RSH79694.1"/>
    <property type="molecule type" value="Genomic_DNA"/>
</dbReference>